<evidence type="ECO:0000256" key="2">
    <source>
        <dbReference type="ARBA" id="ARBA00022759"/>
    </source>
</evidence>
<dbReference type="Pfam" id="PF03852">
    <property type="entry name" value="Vsr"/>
    <property type="match status" value="1"/>
</dbReference>
<evidence type="ECO:0000256" key="3">
    <source>
        <dbReference type="ARBA" id="ARBA00022763"/>
    </source>
</evidence>
<evidence type="ECO:0000256" key="6">
    <source>
        <dbReference type="PIRNR" id="PIRNR018267"/>
    </source>
</evidence>
<gene>
    <name evidence="7" type="ORF">DF286_04050</name>
</gene>
<dbReference type="AlphaFoldDB" id="A0A2U2J1H5"/>
<dbReference type="GO" id="GO:0006298">
    <property type="term" value="P:mismatch repair"/>
    <property type="evidence" value="ECO:0007669"/>
    <property type="project" value="UniProtKB-UniRule"/>
</dbReference>
<dbReference type="SUPFAM" id="SSF52980">
    <property type="entry name" value="Restriction endonuclease-like"/>
    <property type="match status" value="1"/>
</dbReference>
<keyword evidence="4 6" id="KW-0378">Hydrolase</keyword>
<comment type="similarity">
    <text evidence="6">Belongs to the vsr family.</text>
</comment>
<evidence type="ECO:0000313" key="7">
    <source>
        <dbReference type="EMBL" id="PWG02131.1"/>
    </source>
</evidence>
<organism evidence="7 8">
    <name type="scientific">Allosphingosinicella humi</name>
    <dbReference type="NCBI Taxonomy" id="2068657"/>
    <lineage>
        <taxon>Bacteria</taxon>
        <taxon>Pseudomonadati</taxon>
        <taxon>Pseudomonadota</taxon>
        <taxon>Alphaproteobacteria</taxon>
        <taxon>Sphingomonadales</taxon>
        <taxon>Sphingomonadaceae</taxon>
        <taxon>Allosphingosinicella</taxon>
    </lineage>
</organism>
<dbReference type="EC" id="3.1.-.-" evidence="6"/>
<protein>
    <recommendedName>
        <fullName evidence="6">Very short patch repair endonuclease</fullName>
        <ecNumber evidence="6">3.1.-.-</ecNumber>
    </recommendedName>
</protein>
<dbReference type="NCBIfam" id="TIGR00632">
    <property type="entry name" value="vsr"/>
    <property type="match status" value="1"/>
</dbReference>
<comment type="caution">
    <text evidence="7">The sequence shown here is derived from an EMBL/GenBank/DDBJ whole genome shotgun (WGS) entry which is preliminary data.</text>
</comment>
<keyword evidence="8" id="KW-1185">Reference proteome</keyword>
<keyword evidence="1 6" id="KW-0540">Nuclease</keyword>
<evidence type="ECO:0000256" key="5">
    <source>
        <dbReference type="ARBA" id="ARBA00023204"/>
    </source>
</evidence>
<dbReference type="OrthoDB" id="9801520at2"/>
<evidence type="ECO:0000256" key="1">
    <source>
        <dbReference type="ARBA" id="ARBA00022722"/>
    </source>
</evidence>
<dbReference type="PIRSF" id="PIRSF018267">
    <property type="entry name" value="VSR_endonuc"/>
    <property type="match status" value="1"/>
</dbReference>
<dbReference type="GO" id="GO:0004519">
    <property type="term" value="F:endonuclease activity"/>
    <property type="evidence" value="ECO:0007669"/>
    <property type="project" value="UniProtKB-KW"/>
</dbReference>
<evidence type="ECO:0000256" key="4">
    <source>
        <dbReference type="ARBA" id="ARBA00022801"/>
    </source>
</evidence>
<keyword evidence="2 6" id="KW-0255">Endonuclease</keyword>
<proteinExistence type="inferred from homology"/>
<name>A0A2U2J1H5_9SPHN</name>
<keyword evidence="5 6" id="KW-0234">DNA repair</keyword>
<dbReference type="InterPro" id="IPR011335">
    <property type="entry name" value="Restrct_endonuc-II-like"/>
</dbReference>
<keyword evidence="3 6" id="KW-0227">DNA damage</keyword>
<dbReference type="EMBL" id="QFFF01000001">
    <property type="protein sequence ID" value="PWG02131.1"/>
    <property type="molecule type" value="Genomic_DNA"/>
</dbReference>
<sequence>MADFLEPGERSRRMGRIRSQDTRPEIILRRALHELGLRFRLGGAGLPGRPDIVLPRHRAVVFVHGCFWHRHRGCKVASTPKSNTGFWTAKFDRNVERDAKVTRELEALGWRVFVAWECELTVKSRLGLTAAGLARRIRGEPGAPEVASTF</sequence>
<comment type="function">
    <text evidence="6">May nick specific sequences that contain T:G mispairs resulting from m5C-deamination.</text>
</comment>
<accession>A0A2U2J1H5</accession>
<reference evidence="7 8" key="1">
    <citation type="submission" date="2018-05" db="EMBL/GenBank/DDBJ databases">
        <title>Genome of Sphingosinicella humi QZX222.</title>
        <authorList>
            <person name="Qiao Z."/>
            <person name="Wang G."/>
        </authorList>
    </citation>
    <scope>NUCLEOTIDE SEQUENCE [LARGE SCALE GENOMIC DNA]</scope>
    <source>
        <strain evidence="7 8">QZX222</strain>
    </source>
</reference>
<dbReference type="CDD" id="cd00221">
    <property type="entry name" value="Vsr"/>
    <property type="match status" value="1"/>
</dbReference>
<dbReference type="GO" id="GO:0016787">
    <property type="term" value="F:hydrolase activity"/>
    <property type="evidence" value="ECO:0007669"/>
    <property type="project" value="UniProtKB-KW"/>
</dbReference>
<dbReference type="Gene3D" id="3.40.960.10">
    <property type="entry name" value="VSR Endonuclease"/>
    <property type="match status" value="1"/>
</dbReference>
<dbReference type="InterPro" id="IPR004603">
    <property type="entry name" value="DNA_mismatch_endonuc_vsr"/>
</dbReference>
<dbReference type="Proteomes" id="UP000245916">
    <property type="component" value="Unassembled WGS sequence"/>
</dbReference>
<evidence type="ECO:0000313" key="8">
    <source>
        <dbReference type="Proteomes" id="UP000245916"/>
    </source>
</evidence>